<dbReference type="EMBL" id="WBOF01000001">
    <property type="protein sequence ID" value="MQS12403.1"/>
    <property type="molecule type" value="Genomic_DNA"/>
</dbReference>
<evidence type="ECO:0000313" key="1">
    <source>
        <dbReference type="EMBL" id="MQS12403.1"/>
    </source>
</evidence>
<sequence length="104" mass="11848">MEPLRYFFEPGVVGTALWPFDMDSPYGYPTEPGRLPVSAALAAELDELSAWFQSSIDWDYPPDPSPWSQDEKDRFNTRARAALDALRRELGPGWTVVDEFLPVR</sequence>
<dbReference type="RefSeq" id="WP_326846447.1">
    <property type="nucleotide sequence ID" value="NZ_WBOF01000001.1"/>
</dbReference>
<organism evidence="1 2">
    <name type="scientific">Streptomyces kaniharaensis</name>
    <dbReference type="NCBI Taxonomy" id="212423"/>
    <lineage>
        <taxon>Bacteria</taxon>
        <taxon>Bacillati</taxon>
        <taxon>Actinomycetota</taxon>
        <taxon>Actinomycetes</taxon>
        <taxon>Kitasatosporales</taxon>
        <taxon>Streptomycetaceae</taxon>
        <taxon>Streptomyces</taxon>
    </lineage>
</organism>
<reference evidence="1 2" key="1">
    <citation type="submission" date="2019-09" db="EMBL/GenBank/DDBJ databases">
        <title>Genome Sequences of Streptomyces kaniharaensis ATCC 21070.</title>
        <authorList>
            <person name="Zhu W."/>
            <person name="De Crecy-Lagard V."/>
            <person name="Richards N.G."/>
        </authorList>
    </citation>
    <scope>NUCLEOTIDE SEQUENCE [LARGE SCALE GENOMIC DNA]</scope>
    <source>
        <strain evidence="1 2">SF-557</strain>
    </source>
</reference>
<evidence type="ECO:0000313" key="2">
    <source>
        <dbReference type="Proteomes" id="UP000450000"/>
    </source>
</evidence>
<accession>A0A6N7KRZ9</accession>
<keyword evidence="2" id="KW-1185">Reference proteome</keyword>
<gene>
    <name evidence="1" type="ORF">F7Q99_08905</name>
</gene>
<protein>
    <submittedName>
        <fullName evidence="1">Uncharacterized protein</fullName>
    </submittedName>
</protein>
<comment type="caution">
    <text evidence="1">The sequence shown here is derived from an EMBL/GenBank/DDBJ whole genome shotgun (WGS) entry which is preliminary data.</text>
</comment>
<dbReference type="Proteomes" id="UP000450000">
    <property type="component" value="Unassembled WGS sequence"/>
</dbReference>
<name>A0A6N7KRZ9_9ACTN</name>
<dbReference type="AlphaFoldDB" id="A0A6N7KRZ9"/>
<proteinExistence type="predicted"/>